<dbReference type="Gramene" id="rna29897">
    <property type="protein sequence ID" value="RHN54809.1"/>
    <property type="gene ID" value="gene29897"/>
</dbReference>
<sequence>MRLLSLLLSMTMGRFSSTNTLKQLLLTPQKALICKFPTVWVDLPETLIQLSHEA</sequence>
<organism evidence="1 2">
    <name type="scientific">Medicago truncatula</name>
    <name type="common">Barrel medic</name>
    <name type="synonym">Medicago tribuloides</name>
    <dbReference type="NCBI Taxonomy" id="3880"/>
    <lineage>
        <taxon>Eukaryota</taxon>
        <taxon>Viridiplantae</taxon>
        <taxon>Streptophyta</taxon>
        <taxon>Embryophyta</taxon>
        <taxon>Tracheophyta</taxon>
        <taxon>Spermatophyta</taxon>
        <taxon>Magnoliopsida</taxon>
        <taxon>eudicotyledons</taxon>
        <taxon>Gunneridae</taxon>
        <taxon>Pentapetalae</taxon>
        <taxon>rosids</taxon>
        <taxon>fabids</taxon>
        <taxon>Fabales</taxon>
        <taxon>Fabaceae</taxon>
        <taxon>Papilionoideae</taxon>
        <taxon>50 kb inversion clade</taxon>
        <taxon>NPAAA clade</taxon>
        <taxon>Hologalegina</taxon>
        <taxon>IRL clade</taxon>
        <taxon>Trifolieae</taxon>
        <taxon>Medicago</taxon>
    </lineage>
</organism>
<dbReference type="EMBL" id="PSQE01000005">
    <property type="protein sequence ID" value="RHN54809.1"/>
    <property type="molecule type" value="Genomic_DNA"/>
</dbReference>
<evidence type="ECO:0000313" key="1">
    <source>
        <dbReference type="EMBL" id="RHN54809.1"/>
    </source>
</evidence>
<gene>
    <name evidence="1" type="ORF">MtrunA17_Chr5g0410891</name>
</gene>
<dbReference type="Proteomes" id="UP000265566">
    <property type="component" value="Chromosome 5"/>
</dbReference>
<proteinExistence type="predicted"/>
<protein>
    <submittedName>
        <fullName evidence="1">Uncharacterized protein</fullName>
    </submittedName>
</protein>
<dbReference type="AlphaFoldDB" id="A0A396HNB6"/>
<reference evidence="2" key="1">
    <citation type="journal article" date="2018" name="Nat. Plants">
        <title>Whole-genome landscape of Medicago truncatula symbiotic genes.</title>
        <authorList>
            <person name="Pecrix Y."/>
            <person name="Staton S.E."/>
            <person name="Sallet E."/>
            <person name="Lelandais-Briere C."/>
            <person name="Moreau S."/>
            <person name="Carrere S."/>
            <person name="Blein T."/>
            <person name="Jardinaud M.F."/>
            <person name="Latrasse D."/>
            <person name="Zouine M."/>
            <person name="Zahm M."/>
            <person name="Kreplak J."/>
            <person name="Mayjonade B."/>
            <person name="Satge C."/>
            <person name="Perez M."/>
            <person name="Cauet S."/>
            <person name="Marande W."/>
            <person name="Chantry-Darmon C."/>
            <person name="Lopez-Roques C."/>
            <person name="Bouchez O."/>
            <person name="Berard A."/>
            <person name="Debelle F."/>
            <person name="Munos S."/>
            <person name="Bendahmane A."/>
            <person name="Berges H."/>
            <person name="Niebel A."/>
            <person name="Buitink J."/>
            <person name="Frugier F."/>
            <person name="Benhamed M."/>
            <person name="Crespi M."/>
            <person name="Gouzy J."/>
            <person name="Gamas P."/>
        </authorList>
    </citation>
    <scope>NUCLEOTIDE SEQUENCE [LARGE SCALE GENOMIC DNA]</scope>
    <source>
        <strain evidence="2">cv. Jemalong A17</strain>
    </source>
</reference>
<comment type="caution">
    <text evidence="1">The sequence shown here is derived from an EMBL/GenBank/DDBJ whole genome shotgun (WGS) entry which is preliminary data.</text>
</comment>
<accession>A0A396HNB6</accession>
<evidence type="ECO:0000313" key="2">
    <source>
        <dbReference type="Proteomes" id="UP000265566"/>
    </source>
</evidence>
<name>A0A396HNB6_MEDTR</name>